<keyword evidence="18" id="KW-1185">Reference proteome</keyword>
<evidence type="ECO:0000259" key="11">
    <source>
        <dbReference type="PROSITE" id="PS50195"/>
    </source>
</evidence>
<keyword evidence="4" id="KW-0547">Nucleotide-binding</keyword>
<dbReference type="GO" id="GO:0035005">
    <property type="term" value="F:1-phosphatidylinositol-4-phosphate 3-kinase activity"/>
    <property type="evidence" value="ECO:0007669"/>
    <property type="project" value="TreeGrafter"/>
</dbReference>
<dbReference type="SMART" id="SM00142">
    <property type="entry name" value="PI3K_C2"/>
    <property type="match status" value="1"/>
</dbReference>
<dbReference type="SMART" id="SM00144">
    <property type="entry name" value="PI3K_rbd"/>
    <property type="match status" value="1"/>
</dbReference>
<evidence type="ECO:0000259" key="12">
    <source>
        <dbReference type="PROSITE" id="PS50290"/>
    </source>
</evidence>
<evidence type="ECO:0000256" key="2">
    <source>
        <dbReference type="ARBA" id="ARBA00012073"/>
    </source>
</evidence>
<dbReference type="InterPro" id="IPR000341">
    <property type="entry name" value="PI3K_Ras-bd_dom"/>
</dbReference>
<dbReference type="InterPro" id="IPR018936">
    <property type="entry name" value="PI3/4_kinase_CS"/>
</dbReference>
<organism evidence="17 18">
    <name type="scientific">Lutzomyia longipalpis</name>
    <name type="common">Sand fly</name>
    <dbReference type="NCBI Taxonomy" id="7200"/>
    <lineage>
        <taxon>Eukaryota</taxon>
        <taxon>Metazoa</taxon>
        <taxon>Ecdysozoa</taxon>
        <taxon>Arthropoda</taxon>
        <taxon>Hexapoda</taxon>
        <taxon>Insecta</taxon>
        <taxon>Pterygota</taxon>
        <taxon>Neoptera</taxon>
        <taxon>Endopterygota</taxon>
        <taxon>Diptera</taxon>
        <taxon>Nematocera</taxon>
        <taxon>Psychodoidea</taxon>
        <taxon>Psychodidae</taxon>
        <taxon>Lutzomyia</taxon>
        <taxon>Lutzomyia</taxon>
    </lineage>
</organism>
<dbReference type="GO" id="GO:0016303">
    <property type="term" value="F:1-phosphatidylinositol-3-kinase activity"/>
    <property type="evidence" value="ECO:0007669"/>
    <property type="project" value="UniProtKB-EC"/>
</dbReference>
<dbReference type="SUPFAM" id="SSF49562">
    <property type="entry name" value="C2 domain (Calcium/lipid-binding domain, CaLB)"/>
    <property type="match status" value="1"/>
</dbReference>
<dbReference type="CDD" id="cd04012">
    <property type="entry name" value="C2A_PI3K_class_II"/>
    <property type="match status" value="1"/>
</dbReference>
<dbReference type="InterPro" id="IPR036871">
    <property type="entry name" value="PX_dom_sf"/>
</dbReference>
<dbReference type="FunFam" id="1.25.40.70:FF:000014">
    <property type="entry name" value="Phosphatidylinositol-4-phosphate 3-kinase C2 domain-containing subunit beta"/>
    <property type="match status" value="1"/>
</dbReference>
<dbReference type="GO" id="GO:0035091">
    <property type="term" value="F:phosphatidylinositol binding"/>
    <property type="evidence" value="ECO:0007669"/>
    <property type="project" value="InterPro"/>
</dbReference>
<dbReference type="Pfam" id="PF00792">
    <property type="entry name" value="PI3K_C2"/>
    <property type="match status" value="1"/>
</dbReference>
<name>A0A1B0CCJ7_LUTLO</name>
<protein>
    <recommendedName>
        <fullName evidence="2">phosphatidylinositol 3-kinase</fullName>
        <ecNumber evidence="2">2.7.1.137</ecNumber>
    </recommendedName>
</protein>
<evidence type="ECO:0000256" key="4">
    <source>
        <dbReference type="ARBA" id="ARBA00022741"/>
    </source>
</evidence>
<dbReference type="GO" id="GO:0005737">
    <property type="term" value="C:cytoplasm"/>
    <property type="evidence" value="ECO:0007669"/>
    <property type="project" value="TreeGrafter"/>
</dbReference>
<dbReference type="InterPro" id="IPR015433">
    <property type="entry name" value="PI3/4_kinase"/>
</dbReference>
<dbReference type="PROSITE" id="PS00916">
    <property type="entry name" value="PI3_4_KINASE_2"/>
    <property type="match status" value="2"/>
</dbReference>
<dbReference type="FunFam" id="3.30.1010.10:FF:000001">
    <property type="entry name" value="Phosphatidylinositol 4-phosphate 3-kinase C2 domain-containing subunit beta"/>
    <property type="match status" value="1"/>
</dbReference>
<sequence length="2018" mass="226387">MANNPDEYDQQFQADLEKATALSLESLALEQFRRKKLGLPPIEEAPLRLTKPQGNVPARRHSEIHTTSSAVPVRRPDQDQPDLISFSGAEGAAEVPPAKEENTAHSNFIQLVDQLHTIRAKQLTEGGAAPFRSQSMQTPPAYSWQLVPYNLNQSAANLTATPYMPQQQNPFHYPDPTKPIPPPGGQSTAPLTPEQLSKLYSMNSYPGAPQPSAYSNPYGAYYPPYPQHPAAAPPIIPPRAAPIPAPSFVANPESALVHVPQQQRERPPSMPFPAPSIPLQAPSIPSTSQPAAPRSHNRPMDDLIDLGADSKALDKVSVLEAFDPLLCDQMATSDKDDNASECTNSYYSEYDPFDYLYSSGGTQYSDPVYEAVNKTERGIPAGNVLMLMDNSPHKHIAPPIGWNVSTIGWNYSQMGTPPPLPPRNLSSSQTPSPDGTTLTRQSVDRRKYPTKLYENVVIRKSYDGELMAFYRMVLDVRMRYKHTESETNVGHIVASEFASPYAESTSIKILVHPALETMDQEALRRAIERNRVSSIEGSALNNGKGQIEGYGPPVVFTCDISTTVEHVIMHAFCELEGQIRGEVSDFALKPIGVVEWLSPKSKLNQLECIHNSIKLEKDVQLGLCLKTSNMRNVARTLQDDLRDAEIKPEDILAHEPVSSISYNNLMILLETLESEIEQLEQAATNPNRHTILSCSGVVQSVKAICALLGSIDTLDISEAIDQLTAVCENGQNVLSYQGGKMDIVSESGDYAQVNLRPRTIVEQIRYRCHHVRDSIQQLLEIYSNAFRVDFCVNAPDYISSSVPISNVSETVMVHVMCLHRPPVTWKHDEYNLGAQVYHGTRYIGEAVVTQCSNEISGIYPRFTFNSWLNFEGIPVCTLPRESRLIFVLYGCSVETSDDGGNAAANASSASMEGATTSTINGTNGEKIVRTELGWTSIQFFDFERNMIQGTFLLSLWPPSTDKFLGPAPAKGTHPYGDTYPVLGVEIPNYGGRIVFPETPASPVSRPRYDFYSLDCNLRQELIDTAEQGYPSALDKREVLWEKRHYLQALPHALPKILHAAHSWDFASVIDLHDLLRSWSPLSPLQALELLLPRYPDMEVRRYATKWVSSIHQDQLRDFLPQLLQALKHDTYEASPMANLLLSRSLESPRVAHHLYWLLVHNLPGESPQNTIEVLPAESDASIITQARYHRRNQMMLRALLATCGEKLSARFLAQNMICRSLAECAQNVKQSKESLRQKTLIQGMEIVNQILMERPTSLPLGPELEVVGVHVRNCSYFNSNTLPLKISFVGPDGGHVPAIFKSGDDLQQDMLTLQLVRVMDKLWLREGLDLKMVTFDCVPTGHKKGMIELVTDAETLRKIQVEWGLTGSFKDKPIAEWLAKQNPSQLEYQRAVDNFTVSCAGYSVATYILGICDRHNDNIMLKTSGHLFHIDFGKFLGDAQMFGNFKRDRTPFVLTSDMAYVINGGDRPSTKFHHFVDLCCQAFNIVRKHGDLILHMLALMATAGIPGVTADAVTYVRKALLPGQSNPEAAASFAKMIHISLKSWFTQFNFFLHNLAQLRFSADEDNGELLSFVPRTYTMAQDGRLQSVVVYGYQKRYDLEKYYTYILKVTRQNQPDPAYLFRSYKEFLEFHQKLCLHFPLAKLHSYFNSNTLPLKISFVGPDGGHVPAIFKSGDDLQQDMLTLQLVRVMDKLWLREGLDLKMVTFDCVPTGHKKGMIELVTDAETLRKIQVEWGLTGSFKDKPIAEWLAKQNPSQLEYQRAVDNFTVSCAGYSVATYILGICDRHNDNIMLKTSGHLFHIDFGKFLGDAQMFGNFKRDRTPFVLTSDMAYVINGGDRPSTKFHHFVDLCCQAFNIVRKHGDLILHMLALMATAGIPGVTADAVTYVRKALLPGQSNPEAAASFAKMIHISLKSWFTQFNFFLHNLAQLRFSADEDNGELLSFVPRTYTMAQDGRLQSVVVYGYQKRYDLEKYYTYILKVTRQNQPDPAYLFRSYKEFLEFHQKLCLHFPLAKLHRSSP</sequence>
<dbReference type="InterPro" id="IPR036940">
    <property type="entry name" value="PI3/4_kinase_cat_sf"/>
</dbReference>
<evidence type="ECO:0000259" key="14">
    <source>
        <dbReference type="PROSITE" id="PS51546"/>
    </source>
</evidence>
<dbReference type="InterPro" id="IPR002420">
    <property type="entry name" value="PI3K-type_C2_dom"/>
</dbReference>
<dbReference type="GO" id="GO:0048015">
    <property type="term" value="P:phosphatidylinositol-mediated signaling"/>
    <property type="evidence" value="ECO:0007669"/>
    <property type="project" value="TreeGrafter"/>
</dbReference>
<evidence type="ECO:0000256" key="9">
    <source>
        <dbReference type="SAM" id="Coils"/>
    </source>
</evidence>
<evidence type="ECO:0000256" key="5">
    <source>
        <dbReference type="ARBA" id="ARBA00022777"/>
    </source>
</evidence>
<feature type="domain" description="PX" evidence="11">
    <location>
        <begin position="1953"/>
        <end position="2018"/>
    </location>
</feature>
<dbReference type="Pfam" id="PF00794">
    <property type="entry name" value="PI3K_rbd"/>
    <property type="match status" value="1"/>
</dbReference>
<dbReference type="GO" id="GO:0016477">
    <property type="term" value="P:cell migration"/>
    <property type="evidence" value="ECO:0007669"/>
    <property type="project" value="TreeGrafter"/>
</dbReference>
<keyword evidence="7" id="KW-0443">Lipid metabolism</keyword>
<dbReference type="EMBL" id="AJWK01006860">
    <property type="status" value="NOT_ANNOTATED_CDS"/>
    <property type="molecule type" value="Genomic_DNA"/>
</dbReference>
<dbReference type="PROSITE" id="PS51546">
    <property type="entry name" value="PI3K_RBD"/>
    <property type="match status" value="1"/>
</dbReference>
<reference evidence="18" key="1">
    <citation type="submission" date="2012-05" db="EMBL/GenBank/DDBJ databases">
        <title>Whole Genome Assembly of Lutzomyia longipalpis.</title>
        <authorList>
            <person name="Richards S."/>
            <person name="Qu C."/>
            <person name="Dillon R."/>
            <person name="Worley K."/>
            <person name="Scherer S."/>
            <person name="Batterton M."/>
            <person name="Taylor A."/>
            <person name="Hawes A."/>
            <person name="Hernandez B."/>
            <person name="Kovar C."/>
            <person name="Mandapat C."/>
            <person name="Pham C."/>
            <person name="Qu C."/>
            <person name="Jing C."/>
            <person name="Bess C."/>
            <person name="Bandaranaike D."/>
            <person name="Ngo D."/>
            <person name="Ongeri F."/>
            <person name="Arias F."/>
            <person name="Lara F."/>
            <person name="Weissenberger G."/>
            <person name="Kamau G."/>
            <person name="Han H."/>
            <person name="Shen H."/>
            <person name="Dinh H."/>
            <person name="Khalil I."/>
            <person name="Jones J."/>
            <person name="Shafer J."/>
            <person name="Jayaseelan J."/>
            <person name="Quiroz J."/>
            <person name="Blankenburg K."/>
            <person name="Nguyen L."/>
            <person name="Jackson L."/>
            <person name="Francisco L."/>
            <person name="Tang L.-Y."/>
            <person name="Pu L.-L."/>
            <person name="Perales L."/>
            <person name="Lorensuhewa L."/>
            <person name="Munidasa M."/>
            <person name="Coyle M."/>
            <person name="Taylor M."/>
            <person name="Puazo M."/>
            <person name="Firestine M."/>
            <person name="Scheel M."/>
            <person name="Javaid M."/>
            <person name="Wang M."/>
            <person name="Li M."/>
            <person name="Tabassum N."/>
            <person name="Saada N."/>
            <person name="Osuji N."/>
            <person name="Aqrawi P."/>
            <person name="Fu Q."/>
            <person name="Thornton R."/>
            <person name="Raj R."/>
            <person name="Goodspeed R."/>
            <person name="Mata R."/>
            <person name="Najjar R."/>
            <person name="Gubbala S."/>
            <person name="Lee S."/>
            <person name="Denson S."/>
            <person name="Patil S."/>
            <person name="Macmil S."/>
            <person name="Qi S."/>
            <person name="Matskevitch T."/>
            <person name="Palculict T."/>
            <person name="Mathew T."/>
            <person name="Vee V."/>
            <person name="Velamala V."/>
            <person name="Korchina V."/>
            <person name="Cai W."/>
            <person name="Liu W."/>
            <person name="Dai W."/>
            <person name="Zou X."/>
            <person name="Zhu Y."/>
            <person name="Zhang Y."/>
            <person name="Wu Y.-Q."/>
            <person name="Xin Y."/>
            <person name="Nazarath L."/>
            <person name="Kovar C."/>
            <person name="Han Y."/>
            <person name="Muzny D."/>
            <person name="Gibbs R."/>
        </authorList>
    </citation>
    <scope>NUCLEOTIDE SEQUENCE [LARGE SCALE GENOMIC DNA]</scope>
    <source>
        <strain evidence="18">Jacobina</strain>
    </source>
</reference>
<dbReference type="PROSITE" id="PS50290">
    <property type="entry name" value="PI3_4_KINASE_3"/>
    <property type="match status" value="2"/>
</dbReference>
<feature type="domain" description="PIK helical" evidence="13">
    <location>
        <begin position="1004"/>
        <end position="1181"/>
    </location>
</feature>
<keyword evidence="5 16" id="KW-0418">Kinase</keyword>
<dbReference type="Pfam" id="PF00613">
    <property type="entry name" value="PI3Ka"/>
    <property type="match status" value="1"/>
</dbReference>
<dbReference type="InterPro" id="IPR011009">
    <property type="entry name" value="Kinase-like_dom_sf"/>
</dbReference>
<evidence type="ECO:0000256" key="7">
    <source>
        <dbReference type="ARBA" id="ARBA00023098"/>
    </source>
</evidence>
<feature type="coiled-coil region" evidence="9">
    <location>
        <begin position="662"/>
        <end position="689"/>
    </location>
</feature>
<dbReference type="PROSITE" id="PS51547">
    <property type="entry name" value="C2_PI3K"/>
    <property type="match status" value="1"/>
</dbReference>
<dbReference type="GO" id="GO:0005942">
    <property type="term" value="C:phosphatidylinositol 3-kinase complex"/>
    <property type="evidence" value="ECO:0007669"/>
    <property type="project" value="TreeGrafter"/>
</dbReference>
<dbReference type="GO" id="GO:0043491">
    <property type="term" value="P:phosphatidylinositol 3-kinase/protein kinase B signal transduction"/>
    <property type="evidence" value="ECO:0007669"/>
    <property type="project" value="TreeGrafter"/>
</dbReference>
<evidence type="ECO:0000313" key="18">
    <source>
        <dbReference type="Proteomes" id="UP000092461"/>
    </source>
</evidence>
<evidence type="ECO:0000256" key="10">
    <source>
        <dbReference type="SAM" id="MobiDB-lite"/>
    </source>
</evidence>
<dbReference type="FunFam" id="3.30.1520.10:FF:000006">
    <property type="entry name" value="Phosphatidylinositol 4-phosphate 3-kinase C2 domain-containing subunit alpha"/>
    <property type="match status" value="2"/>
</dbReference>
<feature type="region of interest" description="Disordered" evidence="10">
    <location>
        <begin position="257"/>
        <end position="300"/>
    </location>
</feature>
<dbReference type="VEuPathDB" id="VectorBase:LLONM1_002197"/>
<dbReference type="VEuPathDB" id="VectorBase:LLOJ002065"/>
<keyword evidence="6" id="KW-0067">ATP-binding</keyword>
<dbReference type="PROSITE" id="PS50195">
    <property type="entry name" value="PX"/>
    <property type="match status" value="1"/>
</dbReference>
<dbReference type="Gene3D" id="2.60.40.150">
    <property type="entry name" value="C2 domain"/>
    <property type="match status" value="1"/>
</dbReference>
<dbReference type="GO" id="GO:0005524">
    <property type="term" value="F:ATP binding"/>
    <property type="evidence" value="ECO:0007669"/>
    <property type="project" value="UniProtKB-KW"/>
</dbReference>
<evidence type="ECO:0000256" key="8">
    <source>
        <dbReference type="PROSITE-ProRule" id="PRU00880"/>
    </source>
</evidence>
<dbReference type="GO" id="GO:0005886">
    <property type="term" value="C:plasma membrane"/>
    <property type="evidence" value="ECO:0007669"/>
    <property type="project" value="TreeGrafter"/>
</dbReference>
<evidence type="ECO:0000256" key="6">
    <source>
        <dbReference type="ARBA" id="ARBA00022840"/>
    </source>
</evidence>
<dbReference type="InterPro" id="IPR042236">
    <property type="entry name" value="PI3K_accessory_sf"/>
</dbReference>
<dbReference type="Gene3D" id="1.25.40.70">
    <property type="entry name" value="Phosphatidylinositol 3-kinase, accessory domain (PIK)"/>
    <property type="match status" value="1"/>
</dbReference>
<feature type="compositionally biased region" description="Polar residues" evidence="10">
    <location>
        <begin position="424"/>
        <end position="441"/>
    </location>
</feature>
<dbReference type="InterPro" id="IPR000403">
    <property type="entry name" value="PI3/4_kinase_cat_dom"/>
</dbReference>
<dbReference type="PANTHER" id="PTHR10048:SF14">
    <property type="entry name" value="LD28067P"/>
    <property type="match status" value="1"/>
</dbReference>
<dbReference type="Gene3D" id="3.30.1010.10">
    <property type="entry name" value="Phosphatidylinositol 3-kinase Catalytic Subunit, Chain A, domain 4"/>
    <property type="match status" value="2"/>
</dbReference>
<dbReference type="Gene3D" id="1.10.1070.11">
    <property type="entry name" value="Phosphatidylinositol 3-/4-kinase, catalytic domain"/>
    <property type="match status" value="2"/>
</dbReference>
<feature type="region of interest" description="Disordered" evidence="10">
    <location>
        <begin position="164"/>
        <end position="192"/>
    </location>
</feature>
<dbReference type="CDD" id="cd05166">
    <property type="entry name" value="PI3Kc_II"/>
    <property type="match status" value="2"/>
</dbReference>
<feature type="region of interest" description="Disordered" evidence="10">
    <location>
        <begin position="40"/>
        <end position="77"/>
    </location>
</feature>
<feature type="domain" description="PI3K/PI4K catalytic" evidence="12">
    <location>
        <begin position="1270"/>
        <end position="1545"/>
    </location>
</feature>
<dbReference type="FunFam" id="1.10.1070.11:FF:000003">
    <property type="entry name" value="Phosphatidylinositol 4-phosphate 3-kinase C2 domain-containing subunit beta"/>
    <property type="match status" value="2"/>
</dbReference>
<evidence type="ECO:0000313" key="17">
    <source>
        <dbReference type="EnsemblMetazoa" id="LLOJ002065-PA"/>
    </source>
</evidence>
<evidence type="ECO:0000256" key="3">
    <source>
        <dbReference type="ARBA" id="ARBA00022679"/>
    </source>
</evidence>
<dbReference type="PANTHER" id="PTHR10048">
    <property type="entry name" value="PHOSPHATIDYLINOSITOL KINASE"/>
    <property type="match status" value="1"/>
</dbReference>
<dbReference type="Proteomes" id="UP000092461">
    <property type="component" value="Unassembled WGS sequence"/>
</dbReference>
<evidence type="ECO:0000256" key="1">
    <source>
        <dbReference type="ARBA" id="ARBA00001498"/>
    </source>
</evidence>
<comment type="similarity">
    <text evidence="8">Belongs to the PI3/PI4-kinase family.</text>
</comment>
<dbReference type="Gene3D" id="3.30.1520.10">
    <property type="entry name" value="Phox-like domain"/>
    <property type="match status" value="1"/>
</dbReference>
<accession>A0A1B0CCJ7</accession>
<proteinExistence type="inferred from homology"/>
<evidence type="ECO:0000259" key="13">
    <source>
        <dbReference type="PROSITE" id="PS51545"/>
    </source>
</evidence>
<dbReference type="SUPFAM" id="SSF64268">
    <property type="entry name" value="PX domain"/>
    <property type="match status" value="2"/>
</dbReference>
<keyword evidence="3" id="KW-0808">Transferase</keyword>
<comment type="catalytic activity">
    <reaction evidence="1">
        <text>a 1,2-diacyl-sn-glycero-3-phospho-(1D-myo-inositol) + ATP = a 1,2-diacyl-sn-glycero-3-phospho-(1D-myo-inositol-3-phosphate) + ADP + H(+)</text>
        <dbReference type="Rhea" id="RHEA:12709"/>
        <dbReference type="ChEBI" id="CHEBI:15378"/>
        <dbReference type="ChEBI" id="CHEBI:30616"/>
        <dbReference type="ChEBI" id="CHEBI:57880"/>
        <dbReference type="ChEBI" id="CHEBI:58088"/>
        <dbReference type="ChEBI" id="CHEBI:456216"/>
        <dbReference type="EC" id="2.7.1.137"/>
    </reaction>
</comment>
<dbReference type="Pfam" id="PF00454">
    <property type="entry name" value="PI3_PI4_kinase"/>
    <property type="match status" value="2"/>
</dbReference>
<dbReference type="SUPFAM" id="SSF56112">
    <property type="entry name" value="Protein kinase-like (PK-like)"/>
    <property type="match status" value="2"/>
</dbReference>
<dbReference type="EC" id="2.7.1.137" evidence="2"/>
<dbReference type="InterPro" id="IPR029071">
    <property type="entry name" value="Ubiquitin-like_domsf"/>
</dbReference>
<reference evidence="17" key="3">
    <citation type="submission" date="2020-05" db="UniProtKB">
        <authorList>
            <consortium name="EnsemblMetazoa"/>
        </authorList>
    </citation>
    <scope>IDENTIFICATION</scope>
    <source>
        <strain evidence="17">Jacobina</strain>
    </source>
</reference>
<feature type="domain" description="C2 PI3K-type" evidence="15">
    <location>
        <begin position="807"/>
        <end position="987"/>
    </location>
</feature>
<dbReference type="InterPro" id="IPR001683">
    <property type="entry name" value="PX_dom"/>
</dbReference>
<dbReference type="EMBL" id="GITU01006636">
    <property type="protein sequence ID" value="MBC1175339.1"/>
    <property type="molecule type" value="Transcribed_RNA"/>
</dbReference>
<dbReference type="PROSITE" id="PS51545">
    <property type="entry name" value="PIK_HELICAL"/>
    <property type="match status" value="1"/>
</dbReference>
<dbReference type="EnsemblMetazoa" id="LLOJ002065-RA">
    <property type="protein sequence ID" value="LLOJ002065-PA"/>
    <property type="gene ID" value="LLOJ002065"/>
</dbReference>
<dbReference type="SUPFAM" id="SSF54236">
    <property type="entry name" value="Ubiquitin-like"/>
    <property type="match status" value="1"/>
</dbReference>
<evidence type="ECO:0000259" key="15">
    <source>
        <dbReference type="PROSITE" id="PS51547"/>
    </source>
</evidence>
<dbReference type="InterPro" id="IPR035892">
    <property type="entry name" value="C2_domain_sf"/>
</dbReference>
<feature type="domain" description="PI3K-RBD" evidence="14">
    <location>
        <begin position="536"/>
        <end position="625"/>
    </location>
</feature>
<dbReference type="EMBL" id="AJWK01006862">
    <property type="status" value="NOT_ANNOTATED_CDS"/>
    <property type="molecule type" value="Genomic_DNA"/>
</dbReference>
<dbReference type="SMART" id="SM00145">
    <property type="entry name" value="PI3Ka"/>
    <property type="match status" value="1"/>
</dbReference>
<feature type="domain" description="PI3K/PI4K catalytic" evidence="12">
    <location>
        <begin position="1640"/>
        <end position="1915"/>
    </location>
</feature>
<dbReference type="InterPro" id="IPR001263">
    <property type="entry name" value="PI3K_accessory_dom"/>
</dbReference>
<feature type="region of interest" description="Disordered" evidence="10">
    <location>
        <begin position="413"/>
        <end position="445"/>
    </location>
</feature>
<dbReference type="EMBL" id="AJWK01006861">
    <property type="status" value="NOT_ANNOTATED_CDS"/>
    <property type="molecule type" value="Genomic_DNA"/>
</dbReference>
<dbReference type="InterPro" id="IPR016024">
    <property type="entry name" value="ARM-type_fold"/>
</dbReference>
<dbReference type="VEuPathDB" id="VectorBase:LLONM1_011400"/>
<dbReference type="SMART" id="SM00146">
    <property type="entry name" value="PI3Kc"/>
    <property type="match status" value="2"/>
</dbReference>
<dbReference type="SUPFAM" id="SSF48371">
    <property type="entry name" value="ARM repeat"/>
    <property type="match status" value="1"/>
</dbReference>
<dbReference type="Gene3D" id="3.10.20.90">
    <property type="entry name" value="Phosphatidylinositol 3-kinase Catalytic Subunit, Chain A, domain 1"/>
    <property type="match status" value="1"/>
</dbReference>
<keyword evidence="9" id="KW-0175">Coiled coil</keyword>
<reference evidence="16" key="2">
    <citation type="journal article" date="2020" name="BMC">
        <title>Leishmania infection induces a limited differential gene expression in the sand fly midgut.</title>
        <authorList>
            <person name="Coutinho-Abreu I.V."/>
            <person name="Serafim T.D."/>
            <person name="Meneses C."/>
            <person name="Kamhawi S."/>
            <person name="Oliveira F."/>
            <person name="Valenzuela J.G."/>
        </authorList>
    </citation>
    <scope>NUCLEOTIDE SEQUENCE</scope>
    <source>
        <strain evidence="16">Jacobina</strain>
        <tissue evidence="16">Midgut</tissue>
    </source>
</reference>
<evidence type="ECO:0000313" key="16">
    <source>
        <dbReference type="EMBL" id="MBC1175339.1"/>
    </source>
</evidence>